<reference evidence="1" key="2">
    <citation type="submission" date="2021-09" db="EMBL/GenBank/DDBJ databases">
        <authorList>
            <person name="Jia N."/>
            <person name="Wang J."/>
            <person name="Shi W."/>
            <person name="Du L."/>
            <person name="Sun Y."/>
            <person name="Zhan W."/>
            <person name="Jiang J."/>
            <person name="Wang Q."/>
            <person name="Zhang B."/>
            <person name="Ji P."/>
            <person name="Sakyi L.B."/>
            <person name="Cui X."/>
            <person name="Yuan T."/>
            <person name="Jiang B."/>
            <person name="Yang W."/>
            <person name="Lam T.T.-Y."/>
            <person name="Chang Q."/>
            <person name="Ding S."/>
            <person name="Wang X."/>
            <person name="Zhu J."/>
            <person name="Ruan X."/>
            <person name="Zhao L."/>
            <person name="Wei J."/>
            <person name="Que T."/>
            <person name="Du C."/>
            <person name="Cheng J."/>
            <person name="Dai P."/>
            <person name="Han X."/>
            <person name="Huang E."/>
            <person name="Gao Y."/>
            <person name="Liu J."/>
            <person name="Shao H."/>
            <person name="Ye R."/>
            <person name="Li L."/>
            <person name="Wei W."/>
            <person name="Wang X."/>
            <person name="Wang C."/>
            <person name="Huo Q."/>
            <person name="Li W."/>
            <person name="Guo W."/>
            <person name="Chen H."/>
            <person name="Chen S."/>
            <person name="Zhou L."/>
            <person name="Zhou L."/>
            <person name="Ni X."/>
            <person name="Tian J."/>
            <person name="Zhou Y."/>
            <person name="Sheng Y."/>
            <person name="Liu T."/>
            <person name="Pan Y."/>
            <person name="Xia L."/>
            <person name="Li J."/>
            <person name="Zhao F."/>
            <person name="Cao W."/>
        </authorList>
    </citation>
    <scope>NUCLEOTIDE SEQUENCE</scope>
    <source>
        <strain evidence="1">Rmic-2018</strain>
        <tissue evidence="1">Larvae</tissue>
    </source>
</reference>
<sequence>MGFHSLETLGVALNTYRVFLLTVLRKSIANELCLEYYRRKTSTKAVLEDDPQQFLNFLKAELESRQRAQRVVQPVTDAAMKQKAPSTIDLLQTHHVSVLAVPGGGVLCTLCDQEGHTVESRITAIAIDKKTVVMSEERRCYKCAKRNPCAIERRTSRWLKCAKFSGWHKTGVYDLKQRAGPLLQKLVSQSSHGYRWNKPEEKQ</sequence>
<accession>A0A9J6F9M7</accession>
<keyword evidence="2" id="KW-1185">Reference proteome</keyword>
<evidence type="ECO:0000313" key="1">
    <source>
        <dbReference type="EMBL" id="KAH8042541.1"/>
    </source>
</evidence>
<organism evidence="1 2">
    <name type="scientific">Rhipicephalus microplus</name>
    <name type="common">Cattle tick</name>
    <name type="synonym">Boophilus microplus</name>
    <dbReference type="NCBI Taxonomy" id="6941"/>
    <lineage>
        <taxon>Eukaryota</taxon>
        <taxon>Metazoa</taxon>
        <taxon>Ecdysozoa</taxon>
        <taxon>Arthropoda</taxon>
        <taxon>Chelicerata</taxon>
        <taxon>Arachnida</taxon>
        <taxon>Acari</taxon>
        <taxon>Parasitiformes</taxon>
        <taxon>Ixodida</taxon>
        <taxon>Ixodoidea</taxon>
        <taxon>Ixodidae</taxon>
        <taxon>Rhipicephalinae</taxon>
        <taxon>Rhipicephalus</taxon>
        <taxon>Boophilus</taxon>
    </lineage>
</organism>
<gene>
    <name evidence="1" type="ORF">HPB51_024472</name>
</gene>
<evidence type="ECO:0000313" key="2">
    <source>
        <dbReference type="Proteomes" id="UP000821866"/>
    </source>
</evidence>
<dbReference type="AlphaFoldDB" id="A0A9J6F9M7"/>
<dbReference type="EMBL" id="JABSTU010000001">
    <property type="protein sequence ID" value="KAH8042541.1"/>
    <property type="molecule type" value="Genomic_DNA"/>
</dbReference>
<comment type="caution">
    <text evidence="1">The sequence shown here is derived from an EMBL/GenBank/DDBJ whole genome shotgun (WGS) entry which is preliminary data.</text>
</comment>
<proteinExistence type="predicted"/>
<name>A0A9J6F9M7_RHIMP</name>
<dbReference type="Proteomes" id="UP000821866">
    <property type="component" value="Chromosome 1"/>
</dbReference>
<reference evidence="1" key="1">
    <citation type="journal article" date="2020" name="Cell">
        <title>Large-Scale Comparative Analyses of Tick Genomes Elucidate Their Genetic Diversity and Vector Capacities.</title>
        <authorList>
            <consortium name="Tick Genome and Microbiome Consortium (TIGMIC)"/>
            <person name="Jia N."/>
            <person name="Wang J."/>
            <person name="Shi W."/>
            <person name="Du L."/>
            <person name="Sun Y."/>
            <person name="Zhan W."/>
            <person name="Jiang J.F."/>
            <person name="Wang Q."/>
            <person name="Zhang B."/>
            <person name="Ji P."/>
            <person name="Bell-Sakyi L."/>
            <person name="Cui X.M."/>
            <person name="Yuan T.T."/>
            <person name="Jiang B.G."/>
            <person name="Yang W.F."/>
            <person name="Lam T.T."/>
            <person name="Chang Q.C."/>
            <person name="Ding S.J."/>
            <person name="Wang X.J."/>
            <person name="Zhu J.G."/>
            <person name="Ruan X.D."/>
            <person name="Zhao L."/>
            <person name="Wei J.T."/>
            <person name="Ye R.Z."/>
            <person name="Que T.C."/>
            <person name="Du C.H."/>
            <person name="Zhou Y.H."/>
            <person name="Cheng J.X."/>
            <person name="Dai P.F."/>
            <person name="Guo W.B."/>
            <person name="Han X.H."/>
            <person name="Huang E.J."/>
            <person name="Li L.F."/>
            <person name="Wei W."/>
            <person name="Gao Y.C."/>
            <person name="Liu J.Z."/>
            <person name="Shao H.Z."/>
            <person name="Wang X."/>
            <person name="Wang C.C."/>
            <person name="Yang T.C."/>
            <person name="Huo Q.B."/>
            <person name="Li W."/>
            <person name="Chen H.Y."/>
            <person name="Chen S.E."/>
            <person name="Zhou L.G."/>
            <person name="Ni X.B."/>
            <person name="Tian J.H."/>
            <person name="Sheng Y."/>
            <person name="Liu T."/>
            <person name="Pan Y.S."/>
            <person name="Xia L.Y."/>
            <person name="Li J."/>
            <person name="Zhao F."/>
            <person name="Cao W.C."/>
        </authorList>
    </citation>
    <scope>NUCLEOTIDE SEQUENCE</scope>
    <source>
        <strain evidence="1">Rmic-2018</strain>
    </source>
</reference>
<protein>
    <submittedName>
        <fullName evidence="1">Uncharacterized protein</fullName>
    </submittedName>
</protein>